<dbReference type="GO" id="GO:0012505">
    <property type="term" value="C:endomembrane system"/>
    <property type="evidence" value="ECO:0007669"/>
    <property type="project" value="UniProtKB-SubCell"/>
</dbReference>
<dbReference type="STRING" id="1560201.NG42_03115"/>
<protein>
    <recommendedName>
        <fullName evidence="6">DUF1232 domain-containing protein</fullName>
    </recommendedName>
</protein>
<comment type="subcellular location">
    <subcellularLocation>
        <location evidence="1">Endomembrane system</location>
        <topology evidence="1">Multi-pass membrane protein</topology>
    </subcellularLocation>
</comment>
<dbReference type="RefSeq" id="WP_052897738.1">
    <property type="nucleotide sequence ID" value="NZ_JRXE01000003.1"/>
</dbReference>
<keyword evidence="3 5" id="KW-1133">Transmembrane helix</keyword>
<evidence type="ECO:0000256" key="3">
    <source>
        <dbReference type="ARBA" id="ARBA00022989"/>
    </source>
</evidence>
<dbReference type="AlphaFoldDB" id="A0A0L7T1S3"/>
<feature type="transmembrane region" description="Helical" evidence="5">
    <location>
        <begin position="95"/>
        <end position="117"/>
    </location>
</feature>
<evidence type="ECO:0000256" key="2">
    <source>
        <dbReference type="ARBA" id="ARBA00022692"/>
    </source>
</evidence>
<gene>
    <name evidence="8" type="ORF">NG42_03115</name>
    <name evidence="7" type="ORF">NG43_18900</name>
</gene>
<sequence length="121" mass="13596">MFRRIVKFKSNLTMMWYACRNPQTPLYIKGLLGVVALYLISPLDLIPDVIPVVGWLDDAIVVPLGISMLLKLLPDEVRADAAMRIDGPSPDNKRKGLSATLLVIVLLWLILLAYAIVHWML</sequence>
<keyword evidence="10" id="KW-1185">Reference proteome</keyword>
<proteinExistence type="predicted"/>
<evidence type="ECO:0000256" key="5">
    <source>
        <dbReference type="SAM" id="Phobius"/>
    </source>
</evidence>
<dbReference type="OrthoDB" id="9804184at2"/>
<dbReference type="InterPro" id="IPR010652">
    <property type="entry name" value="DUF1232"/>
</dbReference>
<feature type="domain" description="DUF1232" evidence="6">
    <location>
        <begin position="29"/>
        <end position="64"/>
    </location>
</feature>
<keyword evidence="2 5" id="KW-0812">Transmembrane</keyword>
<evidence type="ECO:0000313" key="10">
    <source>
        <dbReference type="Proteomes" id="UP000037088"/>
    </source>
</evidence>
<dbReference type="Pfam" id="PF06803">
    <property type="entry name" value="DUF1232"/>
    <property type="match status" value="1"/>
</dbReference>
<evidence type="ECO:0000256" key="4">
    <source>
        <dbReference type="ARBA" id="ARBA00023136"/>
    </source>
</evidence>
<keyword evidence="4 5" id="KW-0472">Membrane</keyword>
<dbReference type="EMBL" id="JRXF01000037">
    <property type="protein sequence ID" value="KOC89337.1"/>
    <property type="molecule type" value="Genomic_DNA"/>
</dbReference>
<dbReference type="EMBL" id="JRXE01000003">
    <property type="protein sequence ID" value="KOC92207.1"/>
    <property type="molecule type" value="Genomic_DNA"/>
</dbReference>
<reference evidence="9 10" key="1">
    <citation type="journal article" date="2015" name="Int. J. Syst. Evol. Microbiol.">
        <title>Erwinia iniecta sp. nov., isolated from Russian wheat aphids (Diuraphis noxia).</title>
        <authorList>
            <person name="Campillo T."/>
            <person name="Luna E."/>
            <person name="Portier P."/>
            <person name="Fischer-Le Saux M."/>
            <person name="Lapitan N."/>
            <person name="Tisserat N.A."/>
            <person name="Leach J.E."/>
        </authorList>
    </citation>
    <scope>NUCLEOTIDE SEQUENCE [LARGE SCALE GENOMIC DNA]</scope>
    <source>
        <strain evidence="8 10">B120</strain>
        <strain evidence="7 9">B149</strain>
    </source>
</reference>
<name>A0A0L7T1S3_9GAMM</name>
<dbReference type="Proteomes" id="UP000036851">
    <property type="component" value="Unassembled WGS sequence"/>
</dbReference>
<comment type="caution">
    <text evidence="7">The sequence shown here is derived from an EMBL/GenBank/DDBJ whole genome shotgun (WGS) entry which is preliminary data.</text>
</comment>
<accession>A0A0L7T1S3</accession>
<organism evidence="7 9">
    <name type="scientific">Winslowiella iniecta</name>
    <dbReference type="NCBI Taxonomy" id="1560201"/>
    <lineage>
        <taxon>Bacteria</taxon>
        <taxon>Pseudomonadati</taxon>
        <taxon>Pseudomonadota</taxon>
        <taxon>Gammaproteobacteria</taxon>
        <taxon>Enterobacterales</taxon>
        <taxon>Erwiniaceae</taxon>
        <taxon>Winslowiella</taxon>
    </lineage>
</organism>
<evidence type="ECO:0000313" key="8">
    <source>
        <dbReference type="EMBL" id="KOC92207.1"/>
    </source>
</evidence>
<evidence type="ECO:0000313" key="9">
    <source>
        <dbReference type="Proteomes" id="UP000036851"/>
    </source>
</evidence>
<feature type="transmembrane region" description="Helical" evidence="5">
    <location>
        <begin position="26"/>
        <end position="46"/>
    </location>
</feature>
<evidence type="ECO:0000259" key="6">
    <source>
        <dbReference type="Pfam" id="PF06803"/>
    </source>
</evidence>
<dbReference type="PATRIC" id="fig|1560201.3.peg.668"/>
<dbReference type="Proteomes" id="UP000037088">
    <property type="component" value="Unassembled WGS sequence"/>
</dbReference>
<evidence type="ECO:0000256" key="1">
    <source>
        <dbReference type="ARBA" id="ARBA00004127"/>
    </source>
</evidence>
<evidence type="ECO:0000313" key="7">
    <source>
        <dbReference type="EMBL" id="KOC89337.1"/>
    </source>
</evidence>